<name>A0A1X7UUI0_AMPQE</name>
<proteinExistence type="predicted"/>
<organism evidence="1">
    <name type="scientific">Amphimedon queenslandica</name>
    <name type="common">Sponge</name>
    <dbReference type="NCBI Taxonomy" id="400682"/>
    <lineage>
        <taxon>Eukaryota</taxon>
        <taxon>Metazoa</taxon>
        <taxon>Porifera</taxon>
        <taxon>Demospongiae</taxon>
        <taxon>Heteroscleromorpha</taxon>
        <taxon>Haplosclerida</taxon>
        <taxon>Niphatidae</taxon>
        <taxon>Amphimedon</taxon>
    </lineage>
</organism>
<dbReference type="STRING" id="400682.A0A1X7UUI0"/>
<evidence type="ECO:0000313" key="1">
    <source>
        <dbReference type="EnsemblMetazoa" id="Aqu2.1.31438_001"/>
    </source>
</evidence>
<reference evidence="1" key="1">
    <citation type="submission" date="2017-05" db="UniProtKB">
        <authorList>
            <consortium name="EnsemblMetazoa"/>
        </authorList>
    </citation>
    <scope>IDENTIFICATION</scope>
</reference>
<accession>A0A1X7UUI0</accession>
<protein>
    <submittedName>
        <fullName evidence="1">Uncharacterized protein</fullName>
    </submittedName>
</protein>
<dbReference type="InParanoid" id="A0A1X7UUI0"/>
<sequence length="85" mass="9842">MTERIICTWKYRVIAQFFCQDKKIETAHACRVSQLVPGSVHCVHITPNGGSTHLIQTDSGLGYRHPKARLGRKHIRPWKWMPFTI</sequence>
<dbReference type="AlphaFoldDB" id="A0A1X7UUI0"/>
<dbReference type="EnsemblMetazoa" id="Aqu2.1.31438_001">
    <property type="protein sequence ID" value="Aqu2.1.31438_001"/>
    <property type="gene ID" value="Aqu2.1.31438"/>
</dbReference>